<name>A0A517PCS3_9PLAN</name>
<accession>A0A517PCS3</accession>
<protein>
    <submittedName>
        <fullName evidence="1">Uncharacterized protein</fullName>
    </submittedName>
</protein>
<dbReference type="KEGG" id="acaf:CA12_32900"/>
<dbReference type="AlphaFoldDB" id="A0A517PCS3"/>
<organism evidence="1 2">
    <name type="scientific">Alienimonas californiensis</name>
    <dbReference type="NCBI Taxonomy" id="2527989"/>
    <lineage>
        <taxon>Bacteria</taxon>
        <taxon>Pseudomonadati</taxon>
        <taxon>Planctomycetota</taxon>
        <taxon>Planctomycetia</taxon>
        <taxon>Planctomycetales</taxon>
        <taxon>Planctomycetaceae</taxon>
        <taxon>Alienimonas</taxon>
    </lineage>
</organism>
<reference evidence="1 2" key="1">
    <citation type="submission" date="2019-02" db="EMBL/GenBank/DDBJ databases">
        <title>Deep-cultivation of Planctomycetes and their phenomic and genomic characterization uncovers novel biology.</title>
        <authorList>
            <person name="Wiegand S."/>
            <person name="Jogler M."/>
            <person name="Boedeker C."/>
            <person name="Pinto D."/>
            <person name="Vollmers J."/>
            <person name="Rivas-Marin E."/>
            <person name="Kohn T."/>
            <person name="Peeters S.H."/>
            <person name="Heuer A."/>
            <person name="Rast P."/>
            <person name="Oberbeckmann S."/>
            <person name="Bunk B."/>
            <person name="Jeske O."/>
            <person name="Meyerdierks A."/>
            <person name="Storesund J.E."/>
            <person name="Kallscheuer N."/>
            <person name="Luecker S."/>
            <person name="Lage O.M."/>
            <person name="Pohl T."/>
            <person name="Merkel B.J."/>
            <person name="Hornburger P."/>
            <person name="Mueller R.-W."/>
            <person name="Bruemmer F."/>
            <person name="Labrenz M."/>
            <person name="Spormann A.M."/>
            <person name="Op den Camp H."/>
            <person name="Overmann J."/>
            <person name="Amann R."/>
            <person name="Jetten M.S.M."/>
            <person name="Mascher T."/>
            <person name="Medema M.H."/>
            <person name="Devos D.P."/>
            <person name="Kaster A.-K."/>
            <person name="Ovreas L."/>
            <person name="Rohde M."/>
            <person name="Galperin M.Y."/>
            <person name="Jogler C."/>
        </authorList>
    </citation>
    <scope>NUCLEOTIDE SEQUENCE [LARGE SCALE GENOMIC DNA]</scope>
    <source>
        <strain evidence="1 2">CA12</strain>
    </source>
</reference>
<evidence type="ECO:0000313" key="1">
    <source>
        <dbReference type="EMBL" id="QDT17178.1"/>
    </source>
</evidence>
<dbReference type="RefSeq" id="WP_165700806.1">
    <property type="nucleotide sequence ID" value="NZ_CP036265.1"/>
</dbReference>
<keyword evidence="2" id="KW-1185">Reference proteome</keyword>
<proteinExistence type="predicted"/>
<gene>
    <name evidence="1" type="ORF">CA12_32900</name>
</gene>
<sequence>MPDAPTGPPTARPRGSRRACDAALRLGSVKAQADRGFARADCGRDTAS</sequence>
<dbReference type="Proteomes" id="UP000318741">
    <property type="component" value="Chromosome"/>
</dbReference>
<dbReference type="EMBL" id="CP036265">
    <property type="protein sequence ID" value="QDT17178.1"/>
    <property type="molecule type" value="Genomic_DNA"/>
</dbReference>
<evidence type="ECO:0000313" key="2">
    <source>
        <dbReference type="Proteomes" id="UP000318741"/>
    </source>
</evidence>